<gene>
    <name evidence="2" type="ORF">DCMF_04740</name>
</gene>
<dbReference type="RefSeq" id="WP_148133361.1">
    <property type="nucleotide sequence ID" value="NZ_CP017634.1"/>
</dbReference>
<keyword evidence="1" id="KW-1133">Transmembrane helix</keyword>
<dbReference type="AlphaFoldDB" id="A0A3G1KNZ3"/>
<keyword evidence="1" id="KW-0472">Membrane</keyword>
<evidence type="ECO:0000313" key="2">
    <source>
        <dbReference type="EMBL" id="ATW24184.1"/>
    </source>
</evidence>
<reference evidence="2 3" key="1">
    <citation type="submission" date="2016-10" db="EMBL/GenBank/DDBJ databases">
        <title>Complete Genome Sequence of Peptococcaceae strain DCMF.</title>
        <authorList>
            <person name="Edwards R.J."/>
            <person name="Holland S.I."/>
            <person name="Deshpande N.P."/>
            <person name="Wong Y.K."/>
            <person name="Ertan H."/>
            <person name="Manefield M."/>
            <person name="Russell T.L."/>
            <person name="Lee M.J."/>
        </authorList>
    </citation>
    <scope>NUCLEOTIDE SEQUENCE [LARGE SCALE GENOMIC DNA]</scope>
    <source>
        <strain evidence="2 3">DCMF</strain>
    </source>
</reference>
<evidence type="ECO:0000313" key="3">
    <source>
        <dbReference type="Proteomes" id="UP000323521"/>
    </source>
</evidence>
<dbReference type="Proteomes" id="UP000323521">
    <property type="component" value="Chromosome"/>
</dbReference>
<evidence type="ECO:0000256" key="1">
    <source>
        <dbReference type="SAM" id="Phobius"/>
    </source>
</evidence>
<feature type="transmembrane region" description="Helical" evidence="1">
    <location>
        <begin position="35"/>
        <end position="57"/>
    </location>
</feature>
<dbReference type="KEGG" id="fwa:DCMF_04740"/>
<keyword evidence="3" id="KW-1185">Reference proteome</keyword>
<organism evidence="2 3">
    <name type="scientific">Formimonas warabiya</name>
    <dbReference type="NCBI Taxonomy" id="1761012"/>
    <lineage>
        <taxon>Bacteria</taxon>
        <taxon>Bacillati</taxon>
        <taxon>Bacillota</taxon>
        <taxon>Clostridia</taxon>
        <taxon>Eubacteriales</taxon>
        <taxon>Peptococcaceae</taxon>
        <taxon>Candidatus Formimonas</taxon>
    </lineage>
</organism>
<keyword evidence="1" id="KW-0812">Transmembrane</keyword>
<accession>A0A3G1KNZ3</accession>
<protein>
    <submittedName>
        <fullName evidence="2">Uncharacterized protein</fullName>
    </submittedName>
</protein>
<feature type="transmembrane region" description="Helical" evidence="1">
    <location>
        <begin position="12"/>
        <end position="29"/>
    </location>
</feature>
<dbReference type="OrthoDB" id="9915232at2"/>
<dbReference type="EMBL" id="CP017634">
    <property type="protein sequence ID" value="ATW24184.1"/>
    <property type="molecule type" value="Genomic_DNA"/>
</dbReference>
<sequence length="188" mass="22042">MKKVVSMNELIWGTLFSTVIVMEIIVLFIETTLNTFYLFLIMASIILLEWLIIFLILKYVLGKGLPLDSILSPFGFIEPHVGRKCRKNIFYFEKVCLEITIIAIQKKKDILIDSWLISKRNLEKYFGKSVEYFGPTCIQKFVNWINRVTFQRKNRKKCIRCVIHTNALTSEQIGVIDAKLKELEERNN</sequence>
<name>A0A3G1KNZ3_FORW1</name>
<proteinExistence type="predicted"/>